<dbReference type="Proteomes" id="UP000015106">
    <property type="component" value="Chromosome 2"/>
</dbReference>
<keyword evidence="2" id="KW-1185">Reference proteome</keyword>
<organism evidence="1 2">
    <name type="scientific">Triticum urartu</name>
    <name type="common">Red wild einkorn</name>
    <name type="synonym">Crithodium urartu</name>
    <dbReference type="NCBI Taxonomy" id="4572"/>
    <lineage>
        <taxon>Eukaryota</taxon>
        <taxon>Viridiplantae</taxon>
        <taxon>Streptophyta</taxon>
        <taxon>Embryophyta</taxon>
        <taxon>Tracheophyta</taxon>
        <taxon>Spermatophyta</taxon>
        <taxon>Magnoliopsida</taxon>
        <taxon>Liliopsida</taxon>
        <taxon>Poales</taxon>
        <taxon>Poaceae</taxon>
        <taxon>BOP clade</taxon>
        <taxon>Pooideae</taxon>
        <taxon>Triticodae</taxon>
        <taxon>Triticeae</taxon>
        <taxon>Triticinae</taxon>
        <taxon>Triticum</taxon>
    </lineage>
</organism>
<sequence length="115" mass="12660">MLKCMSIPTNQPRKHMKDNQISWVTAVIVEVLTASPAASCPSQSMTTLTSPSRQCGCGLVRRFKCRGRRPELGKKPSTSTLCRPGGRSDNVAAVRAWSGAFWHEESTRKGRRPTS</sequence>
<protein>
    <submittedName>
        <fullName evidence="1">Uncharacterized protein</fullName>
    </submittedName>
</protein>
<accession>A0A8R7PJE6</accession>
<reference evidence="2" key="1">
    <citation type="journal article" date="2013" name="Nature">
        <title>Draft genome of the wheat A-genome progenitor Triticum urartu.</title>
        <authorList>
            <person name="Ling H.Q."/>
            <person name="Zhao S."/>
            <person name="Liu D."/>
            <person name="Wang J."/>
            <person name="Sun H."/>
            <person name="Zhang C."/>
            <person name="Fan H."/>
            <person name="Li D."/>
            <person name="Dong L."/>
            <person name="Tao Y."/>
            <person name="Gao C."/>
            <person name="Wu H."/>
            <person name="Li Y."/>
            <person name="Cui Y."/>
            <person name="Guo X."/>
            <person name="Zheng S."/>
            <person name="Wang B."/>
            <person name="Yu K."/>
            <person name="Liang Q."/>
            <person name="Yang W."/>
            <person name="Lou X."/>
            <person name="Chen J."/>
            <person name="Feng M."/>
            <person name="Jian J."/>
            <person name="Zhang X."/>
            <person name="Luo G."/>
            <person name="Jiang Y."/>
            <person name="Liu J."/>
            <person name="Wang Z."/>
            <person name="Sha Y."/>
            <person name="Zhang B."/>
            <person name="Wu H."/>
            <person name="Tang D."/>
            <person name="Shen Q."/>
            <person name="Xue P."/>
            <person name="Zou S."/>
            <person name="Wang X."/>
            <person name="Liu X."/>
            <person name="Wang F."/>
            <person name="Yang Y."/>
            <person name="An X."/>
            <person name="Dong Z."/>
            <person name="Zhang K."/>
            <person name="Zhang X."/>
            <person name="Luo M.C."/>
            <person name="Dvorak J."/>
            <person name="Tong Y."/>
            <person name="Wang J."/>
            <person name="Yang H."/>
            <person name="Li Z."/>
            <person name="Wang D."/>
            <person name="Zhang A."/>
            <person name="Wang J."/>
        </authorList>
    </citation>
    <scope>NUCLEOTIDE SEQUENCE</scope>
    <source>
        <strain evidence="2">cv. G1812</strain>
    </source>
</reference>
<reference evidence="1" key="3">
    <citation type="submission" date="2022-06" db="UniProtKB">
        <authorList>
            <consortium name="EnsemblPlants"/>
        </authorList>
    </citation>
    <scope>IDENTIFICATION</scope>
</reference>
<dbReference type="EnsemblPlants" id="TuG1812G0200004822.01.T01">
    <property type="protein sequence ID" value="TuG1812G0200004822.01.T01"/>
    <property type="gene ID" value="TuG1812G0200004822.01"/>
</dbReference>
<proteinExistence type="predicted"/>
<evidence type="ECO:0000313" key="2">
    <source>
        <dbReference type="Proteomes" id="UP000015106"/>
    </source>
</evidence>
<dbReference type="AlphaFoldDB" id="A0A8R7PJE6"/>
<dbReference type="Gramene" id="TuG1812G0200004822.01.T01">
    <property type="protein sequence ID" value="TuG1812G0200004822.01.T01"/>
    <property type="gene ID" value="TuG1812G0200004822.01"/>
</dbReference>
<name>A0A8R7PJE6_TRIUA</name>
<evidence type="ECO:0000313" key="1">
    <source>
        <dbReference type="EnsemblPlants" id="TuG1812G0200004822.01.T01"/>
    </source>
</evidence>
<reference evidence="1" key="2">
    <citation type="submission" date="2018-03" db="EMBL/GenBank/DDBJ databases">
        <title>The Triticum urartu genome reveals the dynamic nature of wheat genome evolution.</title>
        <authorList>
            <person name="Ling H."/>
            <person name="Ma B."/>
            <person name="Shi X."/>
            <person name="Liu H."/>
            <person name="Dong L."/>
            <person name="Sun H."/>
            <person name="Cao Y."/>
            <person name="Gao Q."/>
            <person name="Zheng S."/>
            <person name="Li Y."/>
            <person name="Yu Y."/>
            <person name="Du H."/>
            <person name="Qi M."/>
            <person name="Li Y."/>
            <person name="Yu H."/>
            <person name="Cui Y."/>
            <person name="Wang N."/>
            <person name="Chen C."/>
            <person name="Wu H."/>
            <person name="Zhao Y."/>
            <person name="Zhang J."/>
            <person name="Li Y."/>
            <person name="Zhou W."/>
            <person name="Zhang B."/>
            <person name="Hu W."/>
            <person name="Eijk M."/>
            <person name="Tang J."/>
            <person name="Witsenboer H."/>
            <person name="Zhao S."/>
            <person name="Li Z."/>
            <person name="Zhang A."/>
            <person name="Wang D."/>
            <person name="Liang C."/>
        </authorList>
    </citation>
    <scope>NUCLEOTIDE SEQUENCE [LARGE SCALE GENOMIC DNA]</scope>
    <source>
        <strain evidence="1">cv. G1812</strain>
    </source>
</reference>